<dbReference type="PRINTS" id="PR00038">
    <property type="entry name" value="HTHLUXR"/>
</dbReference>
<dbReference type="InterPro" id="IPR016032">
    <property type="entry name" value="Sig_transdc_resp-reg_C-effctor"/>
</dbReference>
<gene>
    <name evidence="6" type="ORF">C7460_11439</name>
</gene>
<evidence type="ECO:0000256" key="3">
    <source>
        <dbReference type="ARBA" id="ARBA00023163"/>
    </source>
</evidence>
<dbReference type="PROSITE" id="PS00622">
    <property type="entry name" value="HTH_LUXR_1"/>
    <property type="match status" value="1"/>
</dbReference>
<keyword evidence="3" id="KW-0804">Transcription</keyword>
<dbReference type="RefSeq" id="WP_115868868.1">
    <property type="nucleotide sequence ID" value="NZ_QREG01000014.1"/>
</dbReference>
<dbReference type="AlphaFoldDB" id="A0A3D9L3C3"/>
<evidence type="ECO:0000259" key="5">
    <source>
        <dbReference type="PROSITE" id="PS50043"/>
    </source>
</evidence>
<evidence type="ECO:0000256" key="1">
    <source>
        <dbReference type="ARBA" id="ARBA00023015"/>
    </source>
</evidence>
<comment type="caution">
    <text evidence="6">The sequence shown here is derived from an EMBL/GenBank/DDBJ whole genome shotgun (WGS) entry which is preliminary data.</text>
</comment>
<dbReference type="PANTHER" id="PTHR44688:SF16">
    <property type="entry name" value="DNA-BINDING TRANSCRIPTIONAL ACTIVATOR DEVR_DOSR"/>
    <property type="match status" value="1"/>
</dbReference>
<keyword evidence="1" id="KW-0805">Transcription regulation</keyword>
<dbReference type="EMBL" id="QREG01000014">
    <property type="protein sequence ID" value="RED96581.1"/>
    <property type="molecule type" value="Genomic_DNA"/>
</dbReference>
<dbReference type="PROSITE" id="PS50043">
    <property type="entry name" value="HTH_LUXR_2"/>
    <property type="match status" value="1"/>
</dbReference>
<dbReference type="InterPro" id="IPR000792">
    <property type="entry name" value="Tscrpt_reg_LuxR_C"/>
</dbReference>
<dbReference type="SMART" id="SM00421">
    <property type="entry name" value="HTH_LUXR"/>
    <property type="match status" value="1"/>
</dbReference>
<evidence type="ECO:0000256" key="2">
    <source>
        <dbReference type="ARBA" id="ARBA00023125"/>
    </source>
</evidence>
<sequence length="135" mass="15087">MKRSFLMYGLVMGLVILVQQVVHYRTLVRDLQLEFFGGIIAVLFMGLGVFLGTRGLKGQPEASVDKQRGAAHQLSERELEVLALLCAGHSNQEIADKLFVSLNTVKTHLSNIYQKLHVTRRTQAVQKARELGIVN</sequence>
<proteinExistence type="predicted"/>
<feature type="domain" description="HTH luxR-type" evidence="5">
    <location>
        <begin position="67"/>
        <end position="132"/>
    </location>
</feature>
<dbReference type="OrthoDB" id="9807565at2"/>
<dbReference type="SUPFAM" id="SSF46894">
    <property type="entry name" value="C-terminal effector domain of the bipartite response regulators"/>
    <property type="match status" value="1"/>
</dbReference>
<dbReference type="CDD" id="cd06170">
    <property type="entry name" value="LuxR_C_like"/>
    <property type="match status" value="1"/>
</dbReference>
<evidence type="ECO:0000256" key="4">
    <source>
        <dbReference type="SAM" id="Phobius"/>
    </source>
</evidence>
<dbReference type="GO" id="GO:0003677">
    <property type="term" value="F:DNA binding"/>
    <property type="evidence" value="ECO:0007669"/>
    <property type="project" value="UniProtKB-KW"/>
</dbReference>
<evidence type="ECO:0000313" key="6">
    <source>
        <dbReference type="EMBL" id="RED96581.1"/>
    </source>
</evidence>
<dbReference type="Gene3D" id="1.10.10.10">
    <property type="entry name" value="Winged helix-like DNA-binding domain superfamily/Winged helix DNA-binding domain"/>
    <property type="match status" value="1"/>
</dbReference>
<evidence type="ECO:0000313" key="7">
    <source>
        <dbReference type="Proteomes" id="UP000256779"/>
    </source>
</evidence>
<dbReference type="InterPro" id="IPR036388">
    <property type="entry name" value="WH-like_DNA-bd_sf"/>
</dbReference>
<feature type="transmembrane region" description="Helical" evidence="4">
    <location>
        <begin position="35"/>
        <end position="53"/>
    </location>
</feature>
<organism evidence="6 7">
    <name type="scientific">Marinoscillum furvescens DSM 4134</name>
    <dbReference type="NCBI Taxonomy" id="1122208"/>
    <lineage>
        <taxon>Bacteria</taxon>
        <taxon>Pseudomonadati</taxon>
        <taxon>Bacteroidota</taxon>
        <taxon>Cytophagia</taxon>
        <taxon>Cytophagales</taxon>
        <taxon>Reichenbachiellaceae</taxon>
        <taxon>Marinoscillum</taxon>
    </lineage>
</organism>
<keyword evidence="4" id="KW-0812">Transmembrane</keyword>
<reference evidence="6 7" key="1">
    <citation type="submission" date="2018-07" db="EMBL/GenBank/DDBJ databases">
        <title>Genomic Encyclopedia of Type Strains, Phase IV (KMG-IV): sequencing the most valuable type-strain genomes for metagenomic binning, comparative biology and taxonomic classification.</title>
        <authorList>
            <person name="Goeker M."/>
        </authorList>
    </citation>
    <scope>NUCLEOTIDE SEQUENCE [LARGE SCALE GENOMIC DNA]</scope>
    <source>
        <strain evidence="6 7">DSM 4134</strain>
    </source>
</reference>
<dbReference type="Pfam" id="PF00196">
    <property type="entry name" value="GerE"/>
    <property type="match status" value="1"/>
</dbReference>
<keyword evidence="2" id="KW-0238">DNA-binding</keyword>
<keyword evidence="4" id="KW-0472">Membrane</keyword>
<dbReference type="Proteomes" id="UP000256779">
    <property type="component" value="Unassembled WGS sequence"/>
</dbReference>
<name>A0A3D9L3C3_MARFU</name>
<accession>A0A3D9L3C3</accession>
<dbReference type="PANTHER" id="PTHR44688">
    <property type="entry name" value="DNA-BINDING TRANSCRIPTIONAL ACTIVATOR DEVR_DOSR"/>
    <property type="match status" value="1"/>
</dbReference>
<protein>
    <submittedName>
        <fullName evidence="6">Regulatory LuxR family protein</fullName>
    </submittedName>
</protein>
<feature type="transmembrane region" description="Helical" evidence="4">
    <location>
        <begin position="5"/>
        <end position="23"/>
    </location>
</feature>
<keyword evidence="7" id="KW-1185">Reference proteome</keyword>
<dbReference type="GO" id="GO:0006355">
    <property type="term" value="P:regulation of DNA-templated transcription"/>
    <property type="evidence" value="ECO:0007669"/>
    <property type="project" value="InterPro"/>
</dbReference>
<keyword evidence="4" id="KW-1133">Transmembrane helix</keyword>